<evidence type="ECO:0000313" key="3">
    <source>
        <dbReference type="Proteomes" id="UP000663845"/>
    </source>
</evidence>
<dbReference type="AlphaFoldDB" id="A0A815SRU4"/>
<name>A0A815SRU4_9BILA</name>
<gene>
    <name evidence="2" type="ORF">JYZ213_LOCUS43004</name>
</gene>
<evidence type="ECO:0000256" key="1">
    <source>
        <dbReference type="SAM" id="MobiDB-lite"/>
    </source>
</evidence>
<proteinExistence type="predicted"/>
<dbReference type="Proteomes" id="UP000663845">
    <property type="component" value="Unassembled WGS sequence"/>
</dbReference>
<accession>A0A815SRU4</accession>
<evidence type="ECO:0000313" key="2">
    <source>
        <dbReference type="EMBL" id="CAF1492409.1"/>
    </source>
</evidence>
<protein>
    <submittedName>
        <fullName evidence="2">Uncharacterized protein</fullName>
    </submittedName>
</protein>
<sequence length="265" mass="30767">MTKKEMSPGRTIHRIDLTLPIVQRDAYEIFCSIPSTHNLRTLCQKPFIDNDNNKKSTNLPTRNRCSARLKHLLGPPFVNLFIDVNTMTAETVSTITDTISNPSYRNRVLKNLPKINKQKHLKDDGDQSRSSADDRLLYESVGSFDDQNKYKSKNNNMWQNIHHPQLTTTKTLHTRRMSKRSLCSNDLQSKVSYTASLDNLSQISTTTSIEQLYERIEQLTKNYFPTIRKIRHSRPTPELINNRIHLHRVQEKNPMPLLSRTRAVQ</sequence>
<organism evidence="2 3">
    <name type="scientific">Adineta steineri</name>
    <dbReference type="NCBI Taxonomy" id="433720"/>
    <lineage>
        <taxon>Eukaryota</taxon>
        <taxon>Metazoa</taxon>
        <taxon>Spiralia</taxon>
        <taxon>Gnathifera</taxon>
        <taxon>Rotifera</taxon>
        <taxon>Eurotatoria</taxon>
        <taxon>Bdelloidea</taxon>
        <taxon>Adinetida</taxon>
        <taxon>Adinetidae</taxon>
        <taxon>Adineta</taxon>
    </lineage>
</organism>
<feature type="region of interest" description="Disordered" evidence="1">
    <location>
        <begin position="111"/>
        <end position="132"/>
    </location>
</feature>
<dbReference type="EMBL" id="CAJNOG010002152">
    <property type="protein sequence ID" value="CAF1492409.1"/>
    <property type="molecule type" value="Genomic_DNA"/>
</dbReference>
<feature type="compositionally biased region" description="Basic and acidic residues" evidence="1">
    <location>
        <begin position="121"/>
        <end position="132"/>
    </location>
</feature>
<comment type="caution">
    <text evidence="2">The sequence shown here is derived from an EMBL/GenBank/DDBJ whole genome shotgun (WGS) entry which is preliminary data.</text>
</comment>
<reference evidence="2" key="1">
    <citation type="submission" date="2021-02" db="EMBL/GenBank/DDBJ databases">
        <authorList>
            <person name="Nowell W R."/>
        </authorList>
    </citation>
    <scope>NUCLEOTIDE SEQUENCE</scope>
</reference>